<feature type="region of interest" description="Disordered" evidence="6">
    <location>
        <begin position="573"/>
        <end position="595"/>
    </location>
</feature>
<feature type="compositionally biased region" description="Polar residues" evidence="6">
    <location>
        <begin position="1"/>
        <end position="12"/>
    </location>
</feature>
<feature type="compositionally biased region" description="Polar residues" evidence="6">
    <location>
        <begin position="79"/>
        <end position="105"/>
    </location>
</feature>
<feature type="compositionally biased region" description="Basic and acidic residues" evidence="6">
    <location>
        <begin position="133"/>
        <end position="162"/>
    </location>
</feature>
<keyword evidence="2" id="KW-0479">Metal-binding</keyword>
<comment type="subcellular location">
    <subcellularLocation>
        <location evidence="1">Nucleus</location>
    </subcellularLocation>
</comment>
<dbReference type="SUPFAM" id="SSF53098">
    <property type="entry name" value="Ribonuclease H-like"/>
    <property type="match status" value="1"/>
</dbReference>
<gene>
    <name evidence="7" type="ORF">D9611_014613</name>
</gene>
<dbReference type="OrthoDB" id="3256444at2759"/>
<dbReference type="Proteomes" id="UP000541558">
    <property type="component" value="Unassembled WGS sequence"/>
</dbReference>
<sequence length="631" mass="68601">MCPNGNSITGSALQARAQSREPGQAGPLEAEPSRALPDVAAGPGWAQGPADRSEISEAAALGRQGGGHQQLASHPPGPSSNFSNDVHSQIHSRAISTIPALTTTPPVFRLAPPSSHLYRHPMPTAPTPANARPGRERRASFRLQDPDNDGKFELASHRDVREAIQAQTGPVPVSSRSSSPTTTRNGSASFEDVDDDDHSTYSAAPEDETDHDSTGVSEGEVSESAASTSAPKKRKKKSTKKSNPKKKAKKTTPATAAPAPSSAAPASEPEVVPEAMSISDSSESEDETPIQPRRRNRGQDLDTFFEKTELRGPAGAKKRQRRCKLCQGVKHFTAEVTTLRRHMEAHHPKRYNKWCDNNDFLSMLPKTVRARRDALATAAASTSTQQTLDGHVHPIDPAPRVIKYSDALFQQVAEEWLIATNQPVEALSHPRFHEMIQVAARATDGVKIPEKRAVHESILYRFRNSVKELRDRLNSDKVRGEVSLTCDAWQASNRDAYFAVTAHWVEEVAPSDWRLRGALVGFTQMNTAHNGARMGRALYDIAKRYRIEHKVGWVTCDNASNNNTISELRAWASGPRPGQAGPSKPEPSWAPAPFNSGLGRLLARLEFPGGPGRRLGPGFRQGSFGVSMAPK</sequence>
<dbReference type="GO" id="GO:0008270">
    <property type="term" value="F:zinc ion binding"/>
    <property type="evidence" value="ECO:0007669"/>
    <property type="project" value="UniProtKB-KW"/>
</dbReference>
<keyword evidence="3" id="KW-0863">Zinc-finger</keyword>
<feature type="compositionally biased region" description="Low complexity" evidence="6">
    <location>
        <begin position="251"/>
        <end position="267"/>
    </location>
</feature>
<evidence type="ECO:0000256" key="4">
    <source>
        <dbReference type="ARBA" id="ARBA00022833"/>
    </source>
</evidence>
<comment type="caution">
    <text evidence="7">The sequence shown here is derived from an EMBL/GenBank/DDBJ whole genome shotgun (WGS) entry which is preliminary data.</text>
</comment>
<keyword evidence="4" id="KW-0862">Zinc</keyword>
<feature type="compositionally biased region" description="Low complexity" evidence="6">
    <location>
        <begin position="170"/>
        <end position="184"/>
    </location>
</feature>
<feature type="compositionally biased region" description="Low complexity" evidence="6">
    <location>
        <begin position="214"/>
        <end position="230"/>
    </location>
</feature>
<dbReference type="InterPro" id="IPR012337">
    <property type="entry name" value="RNaseH-like_sf"/>
</dbReference>
<dbReference type="PANTHER" id="PTHR46481">
    <property type="entry name" value="ZINC FINGER BED DOMAIN-CONTAINING PROTEIN 4"/>
    <property type="match status" value="1"/>
</dbReference>
<dbReference type="AlphaFoldDB" id="A0A8H5CAJ8"/>
<feature type="compositionally biased region" description="Basic residues" evidence="6">
    <location>
        <begin position="231"/>
        <end position="250"/>
    </location>
</feature>
<keyword evidence="5" id="KW-0539">Nucleus</keyword>
<evidence type="ECO:0000313" key="8">
    <source>
        <dbReference type="Proteomes" id="UP000541558"/>
    </source>
</evidence>
<dbReference type="PANTHER" id="PTHR46481:SF10">
    <property type="entry name" value="ZINC FINGER BED DOMAIN-CONTAINING PROTEIN 39"/>
    <property type="match status" value="1"/>
</dbReference>
<evidence type="ECO:0000256" key="6">
    <source>
        <dbReference type="SAM" id="MobiDB-lite"/>
    </source>
</evidence>
<reference evidence="7 8" key="1">
    <citation type="journal article" date="2020" name="ISME J.">
        <title>Uncovering the hidden diversity of litter-decomposition mechanisms in mushroom-forming fungi.</title>
        <authorList>
            <person name="Floudas D."/>
            <person name="Bentzer J."/>
            <person name="Ahren D."/>
            <person name="Johansson T."/>
            <person name="Persson P."/>
            <person name="Tunlid A."/>
        </authorList>
    </citation>
    <scope>NUCLEOTIDE SEQUENCE [LARGE SCALE GENOMIC DNA]</scope>
    <source>
        <strain evidence="7 8">CBS 175.51</strain>
    </source>
</reference>
<name>A0A8H5CAJ8_9AGAR</name>
<dbReference type="EMBL" id="JAACJK010000015">
    <property type="protein sequence ID" value="KAF5338267.1"/>
    <property type="molecule type" value="Genomic_DNA"/>
</dbReference>
<keyword evidence="8" id="KW-1185">Reference proteome</keyword>
<evidence type="ECO:0000256" key="2">
    <source>
        <dbReference type="ARBA" id="ARBA00022723"/>
    </source>
</evidence>
<dbReference type="GO" id="GO:0005634">
    <property type="term" value="C:nucleus"/>
    <property type="evidence" value="ECO:0007669"/>
    <property type="project" value="UniProtKB-SubCell"/>
</dbReference>
<dbReference type="InterPro" id="IPR052035">
    <property type="entry name" value="ZnF_BED_domain_contain"/>
</dbReference>
<protein>
    <submittedName>
        <fullName evidence="7">Uncharacterized protein</fullName>
    </submittedName>
</protein>
<proteinExistence type="predicted"/>
<evidence type="ECO:0000256" key="1">
    <source>
        <dbReference type="ARBA" id="ARBA00004123"/>
    </source>
</evidence>
<evidence type="ECO:0000313" key="7">
    <source>
        <dbReference type="EMBL" id="KAF5338267.1"/>
    </source>
</evidence>
<feature type="region of interest" description="Disordered" evidence="6">
    <location>
        <begin position="610"/>
        <end position="631"/>
    </location>
</feature>
<organism evidence="7 8">
    <name type="scientific">Ephemerocybe angulata</name>
    <dbReference type="NCBI Taxonomy" id="980116"/>
    <lineage>
        <taxon>Eukaryota</taxon>
        <taxon>Fungi</taxon>
        <taxon>Dikarya</taxon>
        <taxon>Basidiomycota</taxon>
        <taxon>Agaricomycotina</taxon>
        <taxon>Agaricomycetes</taxon>
        <taxon>Agaricomycetidae</taxon>
        <taxon>Agaricales</taxon>
        <taxon>Agaricineae</taxon>
        <taxon>Psathyrellaceae</taxon>
        <taxon>Ephemerocybe</taxon>
    </lineage>
</organism>
<feature type="region of interest" description="Disordered" evidence="6">
    <location>
        <begin position="1"/>
        <end position="302"/>
    </location>
</feature>
<evidence type="ECO:0000256" key="5">
    <source>
        <dbReference type="ARBA" id="ARBA00023242"/>
    </source>
</evidence>
<accession>A0A8H5CAJ8</accession>
<evidence type="ECO:0000256" key="3">
    <source>
        <dbReference type="ARBA" id="ARBA00022771"/>
    </source>
</evidence>